<dbReference type="SMART" id="SM00409">
    <property type="entry name" value="IG"/>
    <property type="match status" value="1"/>
</dbReference>
<comment type="subcellular location">
    <subcellularLocation>
        <location evidence="1">Membrane</location>
        <topology evidence="1">Single-pass type I membrane protein</topology>
    </subcellularLocation>
</comment>
<dbReference type="OrthoDB" id="10012075at2759"/>
<keyword evidence="7" id="KW-0325">Glycoprotein</keyword>
<evidence type="ECO:0000259" key="12">
    <source>
        <dbReference type="PROSITE" id="PS50835"/>
    </source>
</evidence>
<feature type="region of interest" description="Disordered" evidence="9">
    <location>
        <begin position="277"/>
        <end position="308"/>
    </location>
</feature>
<dbReference type="InterPro" id="IPR007110">
    <property type="entry name" value="Ig-like_dom"/>
</dbReference>
<protein>
    <submittedName>
        <fullName evidence="13">Junction adhesion molecule like</fullName>
    </submittedName>
</protein>
<dbReference type="SUPFAM" id="SSF48726">
    <property type="entry name" value="Immunoglobulin"/>
    <property type="match status" value="1"/>
</dbReference>
<evidence type="ECO:0000256" key="6">
    <source>
        <dbReference type="ARBA" id="ARBA00023157"/>
    </source>
</evidence>
<evidence type="ECO:0000256" key="1">
    <source>
        <dbReference type="ARBA" id="ARBA00004479"/>
    </source>
</evidence>
<keyword evidence="3 11" id="KW-0732">Signal</keyword>
<dbReference type="InterPro" id="IPR013783">
    <property type="entry name" value="Ig-like_fold"/>
</dbReference>
<evidence type="ECO:0000256" key="11">
    <source>
        <dbReference type="SAM" id="SignalP"/>
    </source>
</evidence>
<dbReference type="InterPro" id="IPR000920">
    <property type="entry name" value="Myelin_P0-rel"/>
</dbReference>
<dbReference type="GO" id="GO:0050839">
    <property type="term" value="F:cell adhesion molecule binding"/>
    <property type="evidence" value="ECO:0000318"/>
    <property type="project" value="GO_Central"/>
</dbReference>
<keyword evidence="2 10" id="KW-0812">Transmembrane</keyword>
<name>A0A6I8NBQ5_ORNAN</name>
<evidence type="ECO:0000256" key="3">
    <source>
        <dbReference type="ARBA" id="ARBA00022729"/>
    </source>
</evidence>
<dbReference type="GO" id="GO:0030593">
    <property type="term" value="P:neutrophil chemotaxis"/>
    <property type="evidence" value="ECO:0000318"/>
    <property type="project" value="GO_Central"/>
</dbReference>
<reference evidence="13" key="2">
    <citation type="submission" date="2025-08" db="UniProtKB">
        <authorList>
            <consortium name="Ensembl"/>
        </authorList>
    </citation>
    <scope>IDENTIFICATION</scope>
    <source>
        <strain evidence="13">Glennie</strain>
    </source>
</reference>
<evidence type="ECO:0000256" key="8">
    <source>
        <dbReference type="ARBA" id="ARBA00023319"/>
    </source>
</evidence>
<evidence type="ECO:0000256" key="9">
    <source>
        <dbReference type="SAM" id="MobiDB-lite"/>
    </source>
</evidence>
<evidence type="ECO:0000256" key="7">
    <source>
        <dbReference type="ARBA" id="ARBA00023180"/>
    </source>
</evidence>
<feature type="transmembrane region" description="Helical" evidence="10">
    <location>
        <begin position="187"/>
        <end position="208"/>
    </location>
</feature>
<evidence type="ECO:0000313" key="13">
    <source>
        <dbReference type="Ensembl" id="ENSOANP00000038230.1"/>
    </source>
</evidence>
<feature type="domain" description="Ig-like" evidence="12">
    <location>
        <begin position="36"/>
        <end position="148"/>
    </location>
</feature>
<evidence type="ECO:0000256" key="10">
    <source>
        <dbReference type="SAM" id="Phobius"/>
    </source>
</evidence>
<keyword evidence="5 10" id="KW-0472">Membrane</keyword>
<dbReference type="AlphaFoldDB" id="A0A6I8NBQ5"/>
<dbReference type="GO" id="GO:0072672">
    <property type="term" value="P:neutrophil extravasation"/>
    <property type="evidence" value="ECO:0000318"/>
    <property type="project" value="GO_Central"/>
</dbReference>
<dbReference type="FunCoup" id="A0A6I8NBQ5">
    <property type="interactions" value="69"/>
</dbReference>
<gene>
    <name evidence="13" type="primary">JAML</name>
</gene>
<keyword evidence="8" id="KW-0393">Immunoglobulin domain</keyword>
<reference evidence="13" key="3">
    <citation type="submission" date="2025-09" db="UniProtKB">
        <authorList>
            <consortium name="Ensembl"/>
        </authorList>
    </citation>
    <scope>IDENTIFICATION</scope>
    <source>
        <strain evidence="13">Glennie</strain>
    </source>
</reference>
<keyword evidence="6" id="KW-1015">Disulfide bond</keyword>
<dbReference type="InParanoid" id="A0A6I8NBQ5"/>
<accession>A0A6I8NBQ5</accession>
<dbReference type="PANTHER" id="PTHR13869">
    <property type="entry name" value="MYELIN P0 RELATED"/>
    <property type="match status" value="1"/>
</dbReference>
<feature type="chain" id="PRO_5026355989" evidence="11">
    <location>
        <begin position="37"/>
        <end position="308"/>
    </location>
</feature>
<feature type="signal peptide" evidence="11">
    <location>
        <begin position="1"/>
        <end position="36"/>
    </location>
</feature>
<proteinExistence type="predicted"/>
<dbReference type="PROSITE" id="PS50835">
    <property type="entry name" value="IG_LIKE"/>
    <property type="match status" value="1"/>
</dbReference>
<dbReference type="CTD" id="120425"/>
<dbReference type="InterPro" id="IPR036179">
    <property type="entry name" value="Ig-like_dom_sf"/>
</dbReference>
<dbReference type="OMA" id="AGWVFME"/>
<dbReference type="InterPro" id="IPR003599">
    <property type="entry name" value="Ig_sub"/>
</dbReference>
<dbReference type="Proteomes" id="UP000002279">
    <property type="component" value="Chromosome 11"/>
</dbReference>
<dbReference type="Gene3D" id="2.60.40.10">
    <property type="entry name" value="Immunoglobulins"/>
    <property type="match status" value="1"/>
</dbReference>
<keyword evidence="4 10" id="KW-1133">Transmembrane helix</keyword>
<feature type="compositionally biased region" description="Basic and acidic residues" evidence="9">
    <location>
        <begin position="285"/>
        <end position="308"/>
    </location>
</feature>
<dbReference type="GO" id="GO:0005886">
    <property type="term" value="C:plasma membrane"/>
    <property type="evidence" value="ECO:0000318"/>
    <property type="project" value="GO_Central"/>
</dbReference>
<dbReference type="Ensembl" id="ENSOANT00000061747.1">
    <property type="protein sequence ID" value="ENSOANP00000038230.1"/>
    <property type="gene ID" value="ENSOANG00000042379.1"/>
</dbReference>
<reference evidence="13 14" key="1">
    <citation type="journal article" date="2008" name="Nature">
        <title>Genome analysis of the platypus reveals unique signatures of evolution.</title>
        <authorList>
            <person name="Warren W.C."/>
            <person name="Hillier L.W."/>
            <person name="Marshall Graves J.A."/>
            <person name="Birney E."/>
            <person name="Ponting C.P."/>
            <person name="Grutzner F."/>
            <person name="Belov K."/>
            <person name="Miller W."/>
            <person name="Clarke L."/>
            <person name="Chinwalla A.T."/>
            <person name="Yang S.P."/>
            <person name="Heger A."/>
            <person name="Locke D.P."/>
            <person name="Miethke P."/>
            <person name="Waters P.D."/>
            <person name="Veyrunes F."/>
            <person name="Fulton L."/>
            <person name="Fulton B."/>
            <person name="Graves T."/>
            <person name="Wallis J."/>
            <person name="Puente X.S."/>
            <person name="Lopez-Otin C."/>
            <person name="Ordonez G.R."/>
            <person name="Eichler E.E."/>
            <person name="Chen L."/>
            <person name="Cheng Z."/>
            <person name="Deakin J.E."/>
            <person name="Alsop A."/>
            <person name="Thompson K."/>
            <person name="Kirby P."/>
            <person name="Papenfuss A.T."/>
            <person name="Wakefield M.J."/>
            <person name="Olender T."/>
            <person name="Lancet D."/>
            <person name="Huttley G.A."/>
            <person name="Smit A.F."/>
            <person name="Pask A."/>
            <person name="Temple-Smith P."/>
            <person name="Batzer M.A."/>
            <person name="Walker J.A."/>
            <person name="Konkel M.K."/>
            <person name="Harris R.S."/>
            <person name="Whittington C.M."/>
            <person name="Wong E.S."/>
            <person name="Gemmell N.J."/>
            <person name="Buschiazzo E."/>
            <person name="Vargas Jentzsch I.M."/>
            <person name="Merkel A."/>
            <person name="Schmitz J."/>
            <person name="Zemann A."/>
            <person name="Churakov G."/>
            <person name="Kriegs J.O."/>
            <person name="Brosius J."/>
            <person name="Murchison E.P."/>
            <person name="Sachidanandam R."/>
            <person name="Smith C."/>
            <person name="Hannon G.J."/>
            <person name="Tsend-Ayush E."/>
            <person name="McMillan D."/>
            <person name="Attenborough R."/>
            <person name="Rens W."/>
            <person name="Ferguson-Smith M."/>
            <person name="Lefevre C.M."/>
            <person name="Sharp J.A."/>
            <person name="Nicholas K.R."/>
            <person name="Ray D.A."/>
            <person name="Kube M."/>
            <person name="Reinhardt R."/>
            <person name="Pringle T.H."/>
            <person name="Taylor J."/>
            <person name="Jones R.C."/>
            <person name="Nixon B."/>
            <person name="Dacheux J.L."/>
            <person name="Niwa H."/>
            <person name="Sekita Y."/>
            <person name="Huang X."/>
            <person name="Stark A."/>
            <person name="Kheradpour P."/>
            <person name="Kellis M."/>
            <person name="Flicek P."/>
            <person name="Chen Y."/>
            <person name="Webber C."/>
            <person name="Hardison R."/>
            <person name="Nelson J."/>
            <person name="Hallsworth-Pepin K."/>
            <person name="Delehaunty K."/>
            <person name="Markovic C."/>
            <person name="Minx P."/>
            <person name="Feng Y."/>
            <person name="Kremitzki C."/>
            <person name="Mitreva M."/>
            <person name="Glasscock J."/>
            <person name="Wylie T."/>
            <person name="Wohldmann P."/>
            <person name="Thiru P."/>
            <person name="Nhan M.N."/>
            <person name="Pohl C.S."/>
            <person name="Smith S.M."/>
            <person name="Hou S."/>
            <person name="Nefedov M."/>
            <person name="de Jong P.J."/>
            <person name="Renfree M.B."/>
            <person name="Mardis E.R."/>
            <person name="Wilson R.K."/>
        </authorList>
    </citation>
    <scope>NUCLEOTIDE SEQUENCE [LARGE SCALE GENOMIC DNA]</scope>
    <source>
        <strain evidence="13 14">Glennie</strain>
    </source>
</reference>
<evidence type="ECO:0000256" key="2">
    <source>
        <dbReference type="ARBA" id="ARBA00022692"/>
    </source>
</evidence>
<evidence type="ECO:0000256" key="4">
    <source>
        <dbReference type="ARBA" id="ARBA00022989"/>
    </source>
</evidence>
<evidence type="ECO:0000313" key="14">
    <source>
        <dbReference type="Proteomes" id="UP000002279"/>
    </source>
</evidence>
<evidence type="ECO:0000256" key="5">
    <source>
        <dbReference type="ARBA" id="ARBA00023136"/>
    </source>
</evidence>
<dbReference type="GeneTree" id="ENSGT00440000034341"/>
<keyword evidence="14" id="KW-1185">Reference proteome</keyword>
<dbReference type="InterPro" id="IPR013106">
    <property type="entry name" value="Ig_V-set"/>
</dbReference>
<dbReference type="Pfam" id="PF07686">
    <property type="entry name" value="V-set"/>
    <property type="match status" value="1"/>
</dbReference>
<dbReference type="GO" id="GO:0007157">
    <property type="term" value="P:heterophilic cell-cell adhesion via plasma membrane cell adhesion molecules"/>
    <property type="evidence" value="ECO:0000318"/>
    <property type="project" value="GO_Central"/>
</dbReference>
<dbReference type="GO" id="GO:0035696">
    <property type="term" value="P:monocyte extravasation"/>
    <property type="evidence" value="ECO:0000318"/>
    <property type="project" value="GO_Central"/>
</dbReference>
<dbReference type="Bgee" id="ENSOANG00000042379">
    <property type="expression patterns" value="Expressed in endometrium and 6 other cell types or tissues"/>
</dbReference>
<organism evidence="13 14">
    <name type="scientific">Ornithorhynchus anatinus</name>
    <name type="common">Duckbill platypus</name>
    <dbReference type="NCBI Taxonomy" id="9258"/>
    <lineage>
        <taxon>Eukaryota</taxon>
        <taxon>Metazoa</taxon>
        <taxon>Chordata</taxon>
        <taxon>Craniata</taxon>
        <taxon>Vertebrata</taxon>
        <taxon>Euteleostomi</taxon>
        <taxon>Mammalia</taxon>
        <taxon>Monotremata</taxon>
        <taxon>Ornithorhynchidae</taxon>
        <taxon>Ornithorhynchus</taxon>
    </lineage>
</organism>
<dbReference type="GeneID" id="103165613"/>
<dbReference type="PANTHER" id="PTHR13869:SF22">
    <property type="entry name" value="JUNCTIONAL ADHESION MOLECULE-LIKE"/>
    <property type="match status" value="1"/>
</dbReference>
<dbReference type="RefSeq" id="XP_028930505.1">
    <property type="nucleotide sequence ID" value="XM_029074672.1"/>
</dbReference>
<sequence length="308" mass="34451">MMACFSLQRRLSEHNMFSTWNLILILVILGSDWGRADVVETRPQVEAHVGDTVTLECVFQSTEKKHLSKVDWNFFPTESEHEEVILFYYNNLSVPVGRFRDRALLTGNIAERNASVVLRDIGEADHGTYTCELRLINDSRVFKNTTLLRVIPAEPWRAVFSLGHLSTVSFQAPVTFQALSSESPISYQPVIIVGIVCVTMVLLALLWVGTRGTQRGESSSAKTAALAKNLENVSKENPEKHIYSMIPTLEEPVEEVELKTLTEVTYMTMNPCTHPPALNLPVPESRARGKLPVEWRDGKEAGGESSHS</sequence>